<sequence>MTKIWTKYLRGTVRIKVKGEDSERFLNYCLKNNIQIWEVSRTDHLVLHMYTDDALKIRVPLRNMGCTFKVIHRKGAPSLVRKMISRSGFVIGLFIFFIIVFLMSNTVWNIEIRGADPKTEHHLQKVIDEMGIQKGKLIFRLPDPREIQYLATEKMDEVTWIGVTLEGTTFHFNVVQKELPEEVETVEPRNLVAKKRAFITTTYVEQGQIKVEKNQLVHKGDLLVSGQIGKDKHMRTVAAKGKVFGETWYRSDVSVPLKSSFETYTGNKKVRHYVSIFGMNVPIWGFGKIEYKHFEEIEDVNTFRMFNWEIPLSYVKKDVLESERVIREYTAEKAVSMAKQMADEEMESYLDEEATIKSGKILHHTIDNGKVNVSMYYKVIENIVEEQPIIGGD</sequence>
<protein>
    <submittedName>
        <fullName evidence="2">Sporulation protein YqfD</fullName>
    </submittedName>
</protein>
<comment type="caution">
    <text evidence="2">The sequence shown here is derived from an EMBL/GenBank/DDBJ whole genome shotgun (WGS) entry which is preliminary data.</text>
</comment>
<evidence type="ECO:0000256" key="1">
    <source>
        <dbReference type="SAM" id="Phobius"/>
    </source>
</evidence>
<reference evidence="2 3" key="1">
    <citation type="submission" date="2022-01" db="EMBL/GenBank/DDBJ databases">
        <title>Alkalihalobacillus sp. EGI L200015, a novel bacterium isolated from a salt lake sediment.</title>
        <authorList>
            <person name="Gao L."/>
            <person name="Fang B.-Z."/>
            <person name="Li W.-J."/>
        </authorList>
    </citation>
    <scope>NUCLEOTIDE SEQUENCE [LARGE SCALE GENOMIC DNA]</scope>
    <source>
        <strain evidence="2 3">KCTC 12718</strain>
    </source>
</reference>
<proteinExistence type="predicted"/>
<keyword evidence="1" id="KW-0812">Transmembrane</keyword>
<name>A0ABS9GYX4_9BACL</name>
<dbReference type="PIRSF" id="PIRSF029895">
    <property type="entry name" value="SpoIV"/>
    <property type="match status" value="1"/>
</dbReference>
<dbReference type="NCBIfam" id="TIGR02876">
    <property type="entry name" value="spore_yqfD"/>
    <property type="match status" value="1"/>
</dbReference>
<accession>A0ABS9GYX4</accession>
<dbReference type="InterPro" id="IPR010690">
    <property type="entry name" value="YqfD"/>
</dbReference>
<gene>
    <name evidence="2" type="primary">yqfD</name>
    <name evidence="2" type="ORF">L2716_09555</name>
</gene>
<evidence type="ECO:0000313" key="2">
    <source>
        <dbReference type="EMBL" id="MCF6137967.1"/>
    </source>
</evidence>
<feature type="transmembrane region" description="Helical" evidence="1">
    <location>
        <begin position="88"/>
        <end position="108"/>
    </location>
</feature>
<dbReference type="EMBL" id="JAKIJS010000001">
    <property type="protein sequence ID" value="MCF6137967.1"/>
    <property type="molecule type" value="Genomic_DNA"/>
</dbReference>
<organism evidence="2 3">
    <name type="scientific">Pseudalkalibacillus berkeleyi</name>
    <dbReference type="NCBI Taxonomy" id="1069813"/>
    <lineage>
        <taxon>Bacteria</taxon>
        <taxon>Bacillati</taxon>
        <taxon>Bacillota</taxon>
        <taxon>Bacilli</taxon>
        <taxon>Bacillales</taxon>
        <taxon>Fictibacillaceae</taxon>
        <taxon>Pseudalkalibacillus</taxon>
    </lineage>
</organism>
<dbReference type="Pfam" id="PF06898">
    <property type="entry name" value="YqfD"/>
    <property type="match status" value="1"/>
</dbReference>
<keyword evidence="3" id="KW-1185">Reference proteome</keyword>
<keyword evidence="1" id="KW-0472">Membrane</keyword>
<dbReference type="RefSeq" id="WP_236334018.1">
    <property type="nucleotide sequence ID" value="NZ_JAKIJS010000001.1"/>
</dbReference>
<evidence type="ECO:0000313" key="3">
    <source>
        <dbReference type="Proteomes" id="UP001649381"/>
    </source>
</evidence>
<dbReference type="Proteomes" id="UP001649381">
    <property type="component" value="Unassembled WGS sequence"/>
</dbReference>
<keyword evidence="1" id="KW-1133">Transmembrane helix</keyword>